<dbReference type="GO" id="GO:0003676">
    <property type="term" value="F:nucleic acid binding"/>
    <property type="evidence" value="ECO:0007669"/>
    <property type="project" value="InterPro"/>
</dbReference>
<dbReference type="Pfam" id="PF13456">
    <property type="entry name" value="RVT_3"/>
    <property type="match status" value="1"/>
</dbReference>
<dbReference type="GO" id="GO:0004523">
    <property type="term" value="F:RNA-DNA hybrid ribonuclease activity"/>
    <property type="evidence" value="ECO:0007669"/>
    <property type="project" value="InterPro"/>
</dbReference>
<accession>A0AAV2CWF5</accession>
<evidence type="ECO:0000313" key="2">
    <source>
        <dbReference type="EMBL" id="CAL1360419.1"/>
    </source>
</evidence>
<dbReference type="PANTHER" id="PTHR47074:SF11">
    <property type="entry name" value="REVERSE TRANSCRIPTASE-LIKE PROTEIN"/>
    <property type="match status" value="1"/>
</dbReference>
<dbReference type="EMBL" id="OZ034814">
    <property type="protein sequence ID" value="CAL1360419.1"/>
    <property type="molecule type" value="Genomic_DNA"/>
</dbReference>
<proteinExistence type="predicted"/>
<reference evidence="2 3" key="1">
    <citation type="submission" date="2024-04" db="EMBL/GenBank/DDBJ databases">
        <authorList>
            <person name="Fracassetti M."/>
        </authorList>
    </citation>
    <scope>NUCLEOTIDE SEQUENCE [LARGE SCALE GENOMIC DNA]</scope>
</reference>
<feature type="domain" description="RNase H type-1" evidence="1">
    <location>
        <begin position="9"/>
        <end position="106"/>
    </location>
</feature>
<gene>
    <name evidence="2" type="ORF">LTRI10_LOCUS7858</name>
</gene>
<sequence>MVLLTPTRDVWLVKGVQFPCMDDLVVVELIVLREALLWCLALGLSEVKFEGDAKVIIDKINQTDTRDNRVGAVLEELLQYFNSYTGFSVRFVGRSSNRVAHTVARKVLSLYPTMSHFFDFQTWLNSIM</sequence>
<dbReference type="AlphaFoldDB" id="A0AAV2CWF5"/>
<dbReference type="PANTHER" id="PTHR47074">
    <property type="entry name" value="BNAC02G40300D PROTEIN"/>
    <property type="match status" value="1"/>
</dbReference>
<dbReference type="InterPro" id="IPR036397">
    <property type="entry name" value="RNaseH_sf"/>
</dbReference>
<keyword evidence="3" id="KW-1185">Reference proteome</keyword>
<dbReference type="InterPro" id="IPR052929">
    <property type="entry name" value="RNase_H-like_EbsB-rel"/>
</dbReference>
<dbReference type="Proteomes" id="UP001497516">
    <property type="component" value="Chromosome 10"/>
</dbReference>
<evidence type="ECO:0000259" key="1">
    <source>
        <dbReference type="Pfam" id="PF13456"/>
    </source>
</evidence>
<evidence type="ECO:0000313" key="3">
    <source>
        <dbReference type="Proteomes" id="UP001497516"/>
    </source>
</evidence>
<protein>
    <recommendedName>
        <fullName evidence="1">RNase H type-1 domain-containing protein</fullName>
    </recommendedName>
</protein>
<name>A0AAV2CWF5_9ROSI</name>
<dbReference type="InterPro" id="IPR044730">
    <property type="entry name" value="RNase_H-like_dom_plant"/>
</dbReference>
<dbReference type="InterPro" id="IPR002156">
    <property type="entry name" value="RNaseH_domain"/>
</dbReference>
<dbReference type="CDD" id="cd06222">
    <property type="entry name" value="RNase_H_like"/>
    <property type="match status" value="1"/>
</dbReference>
<dbReference type="Gene3D" id="3.30.420.10">
    <property type="entry name" value="Ribonuclease H-like superfamily/Ribonuclease H"/>
    <property type="match status" value="1"/>
</dbReference>
<organism evidence="2 3">
    <name type="scientific">Linum trigynum</name>
    <dbReference type="NCBI Taxonomy" id="586398"/>
    <lineage>
        <taxon>Eukaryota</taxon>
        <taxon>Viridiplantae</taxon>
        <taxon>Streptophyta</taxon>
        <taxon>Embryophyta</taxon>
        <taxon>Tracheophyta</taxon>
        <taxon>Spermatophyta</taxon>
        <taxon>Magnoliopsida</taxon>
        <taxon>eudicotyledons</taxon>
        <taxon>Gunneridae</taxon>
        <taxon>Pentapetalae</taxon>
        <taxon>rosids</taxon>
        <taxon>fabids</taxon>
        <taxon>Malpighiales</taxon>
        <taxon>Linaceae</taxon>
        <taxon>Linum</taxon>
    </lineage>
</organism>